<evidence type="ECO:0000313" key="1">
    <source>
        <dbReference type="EMBL" id="SVA57490.1"/>
    </source>
</evidence>
<dbReference type="AlphaFoldDB" id="A0A381WYH6"/>
<dbReference type="EMBL" id="UINC01013278">
    <property type="protein sequence ID" value="SVA57490.1"/>
    <property type="molecule type" value="Genomic_DNA"/>
</dbReference>
<organism evidence="1">
    <name type="scientific">marine metagenome</name>
    <dbReference type="NCBI Taxonomy" id="408172"/>
    <lineage>
        <taxon>unclassified sequences</taxon>
        <taxon>metagenomes</taxon>
        <taxon>ecological metagenomes</taxon>
    </lineage>
</organism>
<accession>A0A381WYH6</accession>
<gene>
    <name evidence="1" type="ORF">METZ01_LOCUS110344</name>
</gene>
<protein>
    <submittedName>
        <fullName evidence="1">Uncharacterized protein</fullName>
    </submittedName>
</protein>
<name>A0A381WYH6_9ZZZZ</name>
<proteinExistence type="predicted"/>
<reference evidence="1" key="1">
    <citation type="submission" date="2018-05" db="EMBL/GenBank/DDBJ databases">
        <authorList>
            <person name="Lanie J.A."/>
            <person name="Ng W.-L."/>
            <person name="Kazmierczak K.M."/>
            <person name="Andrzejewski T.M."/>
            <person name="Davidsen T.M."/>
            <person name="Wayne K.J."/>
            <person name="Tettelin H."/>
            <person name="Glass J.I."/>
            <person name="Rusch D."/>
            <person name="Podicherti R."/>
            <person name="Tsui H.-C.T."/>
            <person name="Winkler M.E."/>
        </authorList>
    </citation>
    <scope>NUCLEOTIDE SEQUENCE</scope>
</reference>
<sequence>MALARKINLTFYLTTFKLQHRKAATAKEWFFLWHKSCLNQYYYSQISKNVNFYLKLIPEEKCEMEAFEGFQDKEFDLLNEAILKAIVSSPDVENVLQLFKSNDLINEMSVVNLVLSLEELSGLMLPKKINESSQVVESTTENKYENQIGSENKLVVNHQGKTSRKPAKNCLVDGKLLSGNEILFENHFQGSFNEKQWLKRAKIKSIEKNLGGE</sequence>